<reference evidence="1 2" key="1">
    <citation type="journal article" date="2023" name="Antonie Van Leeuwenhoek">
        <title>Mesoterricola silvestris gen. nov., sp. nov., Mesoterricola sediminis sp. nov., Geothrix oryzae sp. nov., Geothrix edaphica sp. nov., Geothrix rubra sp. nov., and Geothrix limicola sp. nov., six novel members of Acidobacteriota isolated from soils.</title>
        <authorList>
            <person name="Itoh H."/>
            <person name="Sugisawa Y."/>
            <person name="Mise K."/>
            <person name="Xu Z."/>
            <person name="Kuniyasu M."/>
            <person name="Ushijima N."/>
            <person name="Kawano K."/>
            <person name="Kobayashi E."/>
            <person name="Shiratori Y."/>
            <person name="Masuda Y."/>
            <person name="Senoo K."/>
        </authorList>
    </citation>
    <scope>NUCLEOTIDE SEQUENCE [LARGE SCALE GENOMIC DNA]</scope>
    <source>
        <strain evidence="1 2">Red803</strain>
    </source>
</reference>
<accession>A0ABQ5Q3U6</accession>
<comment type="caution">
    <text evidence="1">The sequence shown here is derived from an EMBL/GenBank/DDBJ whole genome shotgun (WGS) entry which is preliminary data.</text>
</comment>
<dbReference type="Proteomes" id="UP001165089">
    <property type="component" value="Unassembled WGS sequence"/>
</dbReference>
<dbReference type="EMBL" id="BSDD01000002">
    <property type="protein sequence ID" value="GLH69415.1"/>
    <property type="molecule type" value="Genomic_DNA"/>
</dbReference>
<gene>
    <name evidence="1" type="ORF">GETHPA_09480</name>
</gene>
<organism evidence="1 2">
    <name type="scientific">Geothrix rubra</name>
    <dbReference type="NCBI Taxonomy" id="2927977"/>
    <lineage>
        <taxon>Bacteria</taxon>
        <taxon>Pseudomonadati</taxon>
        <taxon>Acidobacteriota</taxon>
        <taxon>Holophagae</taxon>
        <taxon>Holophagales</taxon>
        <taxon>Holophagaceae</taxon>
        <taxon>Geothrix</taxon>
    </lineage>
</organism>
<keyword evidence="2" id="KW-1185">Reference proteome</keyword>
<evidence type="ECO:0000313" key="2">
    <source>
        <dbReference type="Proteomes" id="UP001165089"/>
    </source>
</evidence>
<dbReference type="RefSeq" id="WP_285723435.1">
    <property type="nucleotide sequence ID" value="NZ_BSDD01000002.1"/>
</dbReference>
<evidence type="ECO:0000313" key="1">
    <source>
        <dbReference type="EMBL" id="GLH69415.1"/>
    </source>
</evidence>
<sequence>MRAAHPFLDTLGRAAARILPGPLSPPLQAAQRELRRNLHLAFSLATTHRRAVCVAPGAGPGHLALRLPEGVRWGRPASIPMPPELAGSGWRSGRPRPLTLLPQGRAAANVWFLHHGREALCLRLGLGGQVAFLRYRPRLGAWTEA</sequence>
<proteinExistence type="predicted"/>
<name>A0ABQ5Q3U6_9BACT</name>
<protein>
    <submittedName>
        <fullName evidence="1">Uncharacterized protein</fullName>
    </submittedName>
</protein>